<keyword evidence="3" id="KW-1185">Reference proteome</keyword>
<organism evidence="2 3">
    <name type="scientific">Coemansia interrupta</name>
    <dbReference type="NCBI Taxonomy" id="1126814"/>
    <lineage>
        <taxon>Eukaryota</taxon>
        <taxon>Fungi</taxon>
        <taxon>Fungi incertae sedis</taxon>
        <taxon>Zoopagomycota</taxon>
        <taxon>Kickxellomycotina</taxon>
        <taxon>Kickxellomycetes</taxon>
        <taxon>Kickxellales</taxon>
        <taxon>Kickxellaceae</taxon>
        <taxon>Coemansia</taxon>
    </lineage>
</organism>
<accession>A0A9W8LJQ7</accession>
<gene>
    <name evidence="2" type="ORF">GGI15_002225</name>
</gene>
<reference evidence="2" key="1">
    <citation type="submission" date="2022-07" db="EMBL/GenBank/DDBJ databases">
        <title>Phylogenomic reconstructions and comparative analyses of Kickxellomycotina fungi.</title>
        <authorList>
            <person name="Reynolds N.K."/>
            <person name="Stajich J.E."/>
            <person name="Barry K."/>
            <person name="Grigoriev I.V."/>
            <person name="Crous P."/>
            <person name="Smith M.E."/>
        </authorList>
    </citation>
    <scope>NUCLEOTIDE SEQUENCE</scope>
    <source>
        <strain evidence="2">BCRC 34489</strain>
    </source>
</reference>
<evidence type="ECO:0000256" key="1">
    <source>
        <dbReference type="SAM" id="MobiDB-lite"/>
    </source>
</evidence>
<dbReference type="Proteomes" id="UP001140172">
    <property type="component" value="Unassembled WGS sequence"/>
</dbReference>
<dbReference type="EMBL" id="JANBUM010000111">
    <property type="protein sequence ID" value="KAJ2784547.1"/>
    <property type="molecule type" value="Genomic_DNA"/>
</dbReference>
<feature type="region of interest" description="Disordered" evidence="1">
    <location>
        <begin position="55"/>
        <end position="76"/>
    </location>
</feature>
<name>A0A9W8LJQ7_9FUNG</name>
<dbReference type="AlphaFoldDB" id="A0A9W8LJQ7"/>
<evidence type="ECO:0000313" key="3">
    <source>
        <dbReference type="Proteomes" id="UP001140172"/>
    </source>
</evidence>
<protein>
    <submittedName>
        <fullName evidence="2">Uncharacterized protein</fullName>
    </submittedName>
</protein>
<comment type="caution">
    <text evidence="2">The sequence shown here is derived from an EMBL/GenBank/DDBJ whole genome shotgun (WGS) entry which is preliminary data.</text>
</comment>
<dbReference type="OrthoDB" id="5535440at2759"/>
<sequence>MDTAKFMSKPKRSSSSPTRPLLFSRIEVQCTDPDLKREALSELFDHCMTPIAATHPISRNQSGSVSPRAGSGSNGLRARPLSAAPLLDLDLTNHLLSNAPVSINSGLMSPVTLSNDDDEALFDSRLQGNSVGTTAISGGGNSGDDDICVDDDEYDDDDDEEEYGAYECVGSFKQPPTLGTFADLRRKLYGSDLTTSLQTQT</sequence>
<feature type="region of interest" description="Disordered" evidence="1">
    <location>
        <begin position="1"/>
        <end position="20"/>
    </location>
</feature>
<proteinExistence type="predicted"/>
<evidence type="ECO:0000313" key="2">
    <source>
        <dbReference type="EMBL" id="KAJ2784547.1"/>
    </source>
</evidence>